<dbReference type="InterPro" id="IPR042099">
    <property type="entry name" value="ANL_N_sf"/>
</dbReference>
<comment type="caution">
    <text evidence="2">The sequence shown here is derived from an EMBL/GenBank/DDBJ whole genome shotgun (WGS) entry which is preliminary data.</text>
</comment>
<sequence length="202" mass="22391">APNATKVIVLPTQPDTIPRLSEIPKSILLEDFLKSGRTSDGEVPELKFEQLPFDHPVAINFTSGTTGLPKGVLHSAGTFMCVLRDFGMHLNLKNGDTVYTYCPGTTPFPALALGVKLFLFWGSPDILKKGSPFWDCFSKYKSISCLTPACFDSIENNNIFPEPGMNFDSLKIIALGASPSKIRNFEFFHKYVKKDLFVSSIY</sequence>
<dbReference type="InterPro" id="IPR000873">
    <property type="entry name" value="AMP-dep_synth/lig_dom"/>
</dbReference>
<dbReference type="Proteomes" id="UP000886998">
    <property type="component" value="Unassembled WGS sequence"/>
</dbReference>
<dbReference type="OrthoDB" id="6431891at2759"/>
<keyword evidence="3" id="KW-1185">Reference proteome</keyword>
<dbReference type="SUPFAM" id="SSF56801">
    <property type="entry name" value="Acetyl-CoA synthetase-like"/>
    <property type="match status" value="1"/>
</dbReference>
<feature type="non-terminal residue" evidence="2">
    <location>
        <position position="202"/>
    </location>
</feature>
<dbReference type="GO" id="GO:0030729">
    <property type="term" value="F:acetoacetate-CoA ligase activity"/>
    <property type="evidence" value="ECO:0007669"/>
    <property type="project" value="TreeGrafter"/>
</dbReference>
<accession>A0A8X7C1J1</accession>
<dbReference type="PANTHER" id="PTHR42921:SF1">
    <property type="entry name" value="ACETOACETYL-COA SYNTHETASE"/>
    <property type="match status" value="1"/>
</dbReference>
<dbReference type="PROSITE" id="PS00455">
    <property type="entry name" value="AMP_BINDING"/>
    <property type="match status" value="1"/>
</dbReference>
<dbReference type="Pfam" id="PF00501">
    <property type="entry name" value="AMP-binding"/>
    <property type="match status" value="1"/>
</dbReference>
<dbReference type="AlphaFoldDB" id="A0A8X7C1J1"/>
<protein>
    <submittedName>
        <fullName evidence="2">Acetoacetyl-CoA synthetase</fullName>
    </submittedName>
</protein>
<gene>
    <name evidence="2" type="primary">AACS</name>
    <name evidence="2" type="ORF">TNIN_233011</name>
</gene>
<evidence type="ECO:0000259" key="1">
    <source>
        <dbReference type="Pfam" id="PF00501"/>
    </source>
</evidence>
<evidence type="ECO:0000313" key="2">
    <source>
        <dbReference type="EMBL" id="GFY50763.1"/>
    </source>
</evidence>
<organism evidence="2 3">
    <name type="scientific">Trichonephila inaurata madagascariensis</name>
    <dbReference type="NCBI Taxonomy" id="2747483"/>
    <lineage>
        <taxon>Eukaryota</taxon>
        <taxon>Metazoa</taxon>
        <taxon>Ecdysozoa</taxon>
        <taxon>Arthropoda</taxon>
        <taxon>Chelicerata</taxon>
        <taxon>Arachnida</taxon>
        <taxon>Araneae</taxon>
        <taxon>Araneomorphae</taxon>
        <taxon>Entelegynae</taxon>
        <taxon>Araneoidea</taxon>
        <taxon>Nephilidae</taxon>
        <taxon>Trichonephila</taxon>
        <taxon>Trichonephila inaurata</taxon>
    </lineage>
</organism>
<dbReference type="Gene3D" id="3.40.50.12780">
    <property type="entry name" value="N-terminal domain of ligase-like"/>
    <property type="match status" value="1"/>
</dbReference>
<reference evidence="2" key="1">
    <citation type="submission" date="2020-08" db="EMBL/GenBank/DDBJ databases">
        <title>Multicomponent nature underlies the extraordinary mechanical properties of spider dragline silk.</title>
        <authorList>
            <person name="Kono N."/>
            <person name="Nakamura H."/>
            <person name="Mori M."/>
            <person name="Yoshida Y."/>
            <person name="Ohtoshi R."/>
            <person name="Malay A.D."/>
            <person name="Moran D.A.P."/>
            <person name="Tomita M."/>
            <person name="Numata K."/>
            <person name="Arakawa K."/>
        </authorList>
    </citation>
    <scope>NUCLEOTIDE SEQUENCE</scope>
</reference>
<dbReference type="EMBL" id="BMAV01007703">
    <property type="protein sequence ID" value="GFY50763.1"/>
    <property type="molecule type" value="Genomic_DNA"/>
</dbReference>
<proteinExistence type="predicted"/>
<dbReference type="PANTHER" id="PTHR42921">
    <property type="entry name" value="ACETOACETYL-COA SYNTHETASE"/>
    <property type="match status" value="1"/>
</dbReference>
<feature type="domain" description="AMP-dependent synthetase/ligase" evidence="1">
    <location>
        <begin position="45"/>
        <end position="194"/>
    </location>
</feature>
<name>A0A8X7C1J1_9ARAC</name>
<evidence type="ECO:0000313" key="3">
    <source>
        <dbReference type="Proteomes" id="UP000886998"/>
    </source>
</evidence>
<dbReference type="InterPro" id="IPR020845">
    <property type="entry name" value="AMP-binding_CS"/>
</dbReference>
<feature type="non-terminal residue" evidence="2">
    <location>
        <position position="1"/>
    </location>
</feature>